<feature type="compositionally biased region" description="Basic residues" evidence="8">
    <location>
        <begin position="236"/>
        <end position="245"/>
    </location>
</feature>
<evidence type="ECO:0000256" key="5">
    <source>
        <dbReference type="ARBA" id="ARBA00023274"/>
    </source>
</evidence>
<evidence type="ECO:0000256" key="6">
    <source>
        <dbReference type="ARBA" id="ARBA00029455"/>
    </source>
</evidence>
<feature type="region of interest" description="Disordered" evidence="8">
    <location>
        <begin position="154"/>
        <end position="451"/>
    </location>
</feature>
<dbReference type="InterPro" id="IPR012173">
    <property type="entry name" value="Mpp10"/>
</dbReference>
<name>M2RC44_CERS8</name>
<feature type="compositionally biased region" description="Polar residues" evidence="8">
    <location>
        <begin position="331"/>
        <end position="342"/>
    </location>
</feature>
<comment type="function">
    <text evidence="7">Involved in nucleolar processing of pre-18S ribosomal RNA.</text>
</comment>
<dbReference type="HOGENOM" id="CLU_011271_2_0_1"/>
<reference evidence="9 10" key="1">
    <citation type="journal article" date="2012" name="Proc. Natl. Acad. Sci. U.S.A.">
        <title>Comparative genomics of Ceriporiopsis subvermispora and Phanerochaete chrysosporium provide insight into selective ligninolysis.</title>
        <authorList>
            <person name="Fernandez-Fueyo E."/>
            <person name="Ruiz-Duenas F.J."/>
            <person name="Ferreira P."/>
            <person name="Floudas D."/>
            <person name="Hibbett D.S."/>
            <person name="Canessa P."/>
            <person name="Larrondo L.F."/>
            <person name="James T.Y."/>
            <person name="Seelenfreund D."/>
            <person name="Lobos S."/>
            <person name="Polanco R."/>
            <person name="Tello M."/>
            <person name="Honda Y."/>
            <person name="Watanabe T."/>
            <person name="Watanabe T."/>
            <person name="Ryu J.S."/>
            <person name="Kubicek C.P."/>
            <person name="Schmoll M."/>
            <person name="Gaskell J."/>
            <person name="Hammel K.E."/>
            <person name="St John F.J."/>
            <person name="Vanden Wymelenberg A."/>
            <person name="Sabat G."/>
            <person name="Splinter BonDurant S."/>
            <person name="Syed K."/>
            <person name="Yadav J.S."/>
            <person name="Doddapaneni H."/>
            <person name="Subramanian V."/>
            <person name="Lavin J.L."/>
            <person name="Oguiza J.A."/>
            <person name="Perez G."/>
            <person name="Pisabarro A.G."/>
            <person name="Ramirez L."/>
            <person name="Santoyo F."/>
            <person name="Master E."/>
            <person name="Coutinho P.M."/>
            <person name="Henrissat B."/>
            <person name="Lombard V."/>
            <person name="Magnuson J.K."/>
            <person name="Kuees U."/>
            <person name="Hori C."/>
            <person name="Igarashi K."/>
            <person name="Samejima M."/>
            <person name="Held B.W."/>
            <person name="Barry K.W."/>
            <person name="LaButti K.M."/>
            <person name="Lapidus A."/>
            <person name="Lindquist E.A."/>
            <person name="Lucas S.M."/>
            <person name="Riley R."/>
            <person name="Salamov A.A."/>
            <person name="Hoffmeister D."/>
            <person name="Schwenk D."/>
            <person name="Hadar Y."/>
            <person name="Yarden O."/>
            <person name="de Vries R.P."/>
            <person name="Wiebenga A."/>
            <person name="Stenlid J."/>
            <person name="Eastwood D."/>
            <person name="Grigoriev I.V."/>
            <person name="Berka R.M."/>
            <person name="Blanchette R.A."/>
            <person name="Kersten P."/>
            <person name="Martinez A.T."/>
            <person name="Vicuna R."/>
            <person name="Cullen D."/>
        </authorList>
    </citation>
    <scope>NUCLEOTIDE SEQUENCE [LARGE SCALE GENOMIC DNA]</scope>
    <source>
        <strain evidence="9 10">B</strain>
    </source>
</reference>
<dbReference type="PANTHER" id="PTHR17039">
    <property type="entry name" value="U3 SMALL NUCLEOLAR RIBONUCLEOPROTEIN PROTEIN MPP10"/>
    <property type="match status" value="1"/>
</dbReference>
<dbReference type="PIRSF" id="PIRSF017300">
    <property type="entry name" value="snoRNP_Mpp10"/>
    <property type="match status" value="1"/>
</dbReference>
<dbReference type="GO" id="GO:0034457">
    <property type="term" value="C:Mpp10 complex"/>
    <property type="evidence" value="ECO:0007669"/>
    <property type="project" value="UniProtKB-UniRule"/>
</dbReference>
<dbReference type="Proteomes" id="UP000016930">
    <property type="component" value="Unassembled WGS sequence"/>
</dbReference>
<protein>
    <recommendedName>
        <fullName evidence="7">U3 small nucleolar ribonucleoprotein protein MPP10</fullName>
    </recommendedName>
</protein>
<feature type="compositionally biased region" description="Acidic residues" evidence="8">
    <location>
        <begin position="374"/>
        <end position="403"/>
    </location>
</feature>
<feature type="compositionally biased region" description="Basic and acidic residues" evidence="8">
    <location>
        <begin position="426"/>
        <end position="436"/>
    </location>
</feature>
<feature type="compositionally biased region" description="Acidic residues" evidence="8">
    <location>
        <begin position="437"/>
        <end position="446"/>
    </location>
</feature>
<feature type="compositionally biased region" description="Polar residues" evidence="8">
    <location>
        <begin position="65"/>
        <end position="77"/>
    </location>
</feature>
<dbReference type="STRING" id="914234.M2RC44"/>
<comment type="subcellular location">
    <subcellularLocation>
        <location evidence="1 7">Nucleus</location>
        <location evidence="1 7">Nucleolus</location>
    </subcellularLocation>
</comment>
<organism evidence="9 10">
    <name type="scientific">Ceriporiopsis subvermispora (strain B)</name>
    <name type="common">White-rot fungus</name>
    <name type="synonym">Gelatoporia subvermispora</name>
    <dbReference type="NCBI Taxonomy" id="914234"/>
    <lineage>
        <taxon>Eukaryota</taxon>
        <taxon>Fungi</taxon>
        <taxon>Dikarya</taxon>
        <taxon>Basidiomycota</taxon>
        <taxon>Agaricomycotina</taxon>
        <taxon>Agaricomycetes</taxon>
        <taxon>Polyporales</taxon>
        <taxon>Gelatoporiaceae</taxon>
        <taxon>Gelatoporia</taxon>
    </lineage>
</organism>
<comment type="similarity">
    <text evidence="6 7">Belongs to the MPP10 family.</text>
</comment>
<keyword evidence="3 7" id="KW-0698">rRNA processing</keyword>
<evidence type="ECO:0000256" key="4">
    <source>
        <dbReference type="ARBA" id="ARBA00023242"/>
    </source>
</evidence>
<dbReference type="EMBL" id="KB445791">
    <property type="protein sequence ID" value="EMD42025.1"/>
    <property type="molecule type" value="Genomic_DNA"/>
</dbReference>
<evidence type="ECO:0000256" key="7">
    <source>
        <dbReference type="PIRNR" id="PIRNR017300"/>
    </source>
</evidence>
<feature type="compositionally biased region" description="Basic and acidic residues" evidence="8">
    <location>
        <begin position="267"/>
        <end position="281"/>
    </location>
</feature>
<evidence type="ECO:0000256" key="3">
    <source>
        <dbReference type="ARBA" id="ARBA00022552"/>
    </source>
</evidence>
<dbReference type="GO" id="GO:0005732">
    <property type="term" value="C:sno(s)RNA-containing ribonucleoprotein complex"/>
    <property type="evidence" value="ECO:0007669"/>
    <property type="project" value="UniProtKB-UniRule"/>
</dbReference>
<keyword evidence="10" id="KW-1185">Reference proteome</keyword>
<feature type="compositionally biased region" description="Basic and acidic residues" evidence="8">
    <location>
        <begin position="318"/>
        <end position="327"/>
    </location>
</feature>
<dbReference type="Pfam" id="PF04006">
    <property type="entry name" value="Mpp10"/>
    <property type="match status" value="1"/>
</dbReference>
<evidence type="ECO:0000256" key="2">
    <source>
        <dbReference type="ARBA" id="ARBA00022517"/>
    </source>
</evidence>
<dbReference type="PANTHER" id="PTHR17039:SF0">
    <property type="entry name" value="U3 SMALL NUCLEOLAR RIBONUCLEOPROTEIN PROTEIN MPP10"/>
    <property type="match status" value="1"/>
</dbReference>
<keyword evidence="2 7" id="KW-0690">Ribosome biogenesis</keyword>
<evidence type="ECO:0000256" key="1">
    <source>
        <dbReference type="ARBA" id="ARBA00004604"/>
    </source>
</evidence>
<feature type="region of interest" description="Disordered" evidence="8">
    <location>
        <begin position="64"/>
        <end position="98"/>
    </location>
</feature>
<dbReference type="GO" id="GO:0032040">
    <property type="term" value="C:small-subunit processome"/>
    <property type="evidence" value="ECO:0007669"/>
    <property type="project" value="TreeGrafter"/>
</dbReference>
<evidence type="ECO:0000256" key="8">
    <source>
        <dbReference type="SAM" id="MobiDB-lite"/>
    </source>
</evidence>
<evidence type="ECO:0000313" key="9">
    <source>
        <dbReference type="EMBL" id="EMD42025.1"/>
    </source>
</evidence>
<evidence type="ECO:0000313" key="10">
    <source>
        <dbReference type="Proteomes" id="UP000016930"/>
    </source>
</evidence>
<feature type="compositionally biased region" description="Low complexity" evidence="8">
    <location>
        <begin position="300"/>
        <end position="313"/>
    </location>
</feature>
<dbReference type="AlphaFoldDB" id="M2RC44"/>
<keyword evidence="4 7" id="KW-0539">Nucleus</keyword>
<gene>
    <name evidence="9" type="ORF">CERSUDRAFT_147525</name>
</gene>
<feature type="compositionally biased region" description="Acidic residues" evidence="8">
    <location>
        <begin position="160"/>
        <end position="220"/>
    </location>
</feature>
<feature type="compositionally biased region" description="Basic residues" evidence="8">
    <location>
        <begin position="78"/>
        <end position="87"/>
    </location>
</feature>
<dbReference type="OrthoDB" id="445326at2759"/>
<keyword evidence="5 7" id="KW-0687">Ribonucleoprotein</keyword>
<dbReference type="GO" id="GO:0006364">
    <property type="term" value="P:rRNA processing"/>
    <property type="evidence" value="ECO:0007669"/>
    <property type="project" value="UniProtKB-KW"/>
</dbReference>
<sequence>MASVDSVQLPSQLGVLSDVLDQQPEALAIGSDAIKAAALEATKYIYDLALQNELLSRTHIDGLLSSMSPSEAPQTRSRASKGKRKRTPSPSPKFPALEQTPLTELFVDGMNEDQLWEQLELRTKTVCSVLEYALEGSPLDGDDDVEEAERELKRMRQELGEEADLEELSSEEESDEDEDEEDEDEEDEDEESEDGDGNEEADLGEDVEELHDPSDEDEVSDQLNLDEPTFLSGGKRTVKLKRKAGGHPELDDGFFDLKAFNAEVEEAEARSVSRGKLGRDGSDDDDDEEDDEDIDLYAPLDDAAASLLESEAAGPEPFYRDFFDPPEHVTPATSKKSRSTLPDTPKGKVRFHEEVRVKKIKSKGKGLPVGTMFEEFEEDDGDEYGETLSDESDSEDVDMEGDQDGSRSENDSEGSFVSEEEEDEPRETIERLKDDLFADEEEETEQDLSTHEKRILALKDEISTLEAENVGKKDWVLLGEATSRSRPQNSLLEEDLEFERAMKSVPVITEETVQGLEDRIKARILENQFDDVVRRRPVDDKPFLPSRFFELQDTKSKQSLAEIYEDEYTAARNGTAVGEDRDGKLNKEHEDIEKQWENICAKLDALSNAHFTPKPPKATISTIGNIAAATLESALPTSQATTTMLAPEEVFAPSAGDLRARGELTPAEKRALRNKQKKTNKKARDTLEKTVDKFARANKISHVKKQKDAALKSVVKSGKGVTVIGKESKDLSGKRKRAKV</sequence>
<accession>M2RC44</accession>
<feature type="compositionally biased region" description="Acidic residues" evidence="8">
    <location>
        <begin position="282"/>
        <end position="295"/>
    </location>
</feature>
<proteinExistence type="inferred from homology"/>